<feature type="active site" description="Proton acceptor" evidence="4">
    <location>
        <position position="145"/>
    </location>
</feature>
<dbReference type="GO" id="GO:0006596">
    <property type="term" value="P:polyamine biosynthetic process"/>
    <property type="evidence" value="ECO:0007669"/>
    <property type="project" value="UniProtKB-UniRule"/>
</dbReference>
<dbReference type="AlphaFoldDB" id="A0A8J2UQP2"/>
<evidence type="ECO:0000313" key="6">
    <source>
        <dbReference type="EMBL" id="GGC18388.1"/>
    </source>
</evidence>
<dbReference type="SUPFAM" id="SSF53335">
    <property type="entry name" value="S-adenosyl-L-methionine-dependent methyltransferases"/>
    <property type="match status" value="1"/>
</dbReference>
<dbReference type="Pfam" id="PF01564">
    <property type="entry name" value="Spermine_synth"/>
    <property type="match status" value="1"/>
</dbReference>
<evidence type="ECO:0000259" key="5">
    <source>
        <dbReference type="PROSITE" id="PS51006"/>
    </source>
</evidence>
<dbReference type="NCBIfam" id="NF037959">
    <property type="entry name" value="MFS_SpdSyn"/>
    <property type="match status" value="1"/>
</dbReference>
<comment type="caution">
    <text evidence="6">The sequence shown here is derived from an EMBL/GenBank/DDBJ whole genome shotgun (WGS) entry which is preliminary data.</text>
</comment>
<dbReference type="RefSeq" id="WP_188397482.1">
    <property type="nucleotide sequence ID" value="NZ_BMCG01000006.1"/>
</dbReference>
<dbReference type="EMBL" id="BMCG01000006">
    <property type="protein sequence ID" value="GGC18388.1"/>
    <property type="molecule type" value="Genomic_DNA"/>
</dbReference>
<keyword evidence="7" id="KW-1185">Reference proteome</keyword>
<reference evidence="6" key="2">
    <citation type="submission" date="2020-09" db="EMBL/GenBank/DDBJ databases">
        <authorList>
            <person name="Sun Q."/>
            <person name="Sedlacek I."/>
        </authorList>
    </citation>
    <scope>NUCLEOTIDE SEQUENCE</scope>
    <source>
        <strain evidence="6">CCM 7086</strain>
    </source>
</reference>
<feature type="domain" description="PABS" evidence="5">
    <location>
        <begin position="1"/>
        <end position="236"/>
    </location>
</feature>
<dbReference type="PROSITE" id="PS51006">
    <property type="entry name" value="PABS_2"/>
    <property type="match status" value="1"/>
</dbReference>
<protein>
    <recommendedName>
        <fullName evidence="5">PABS domain-containing protein</fullName>
    </recommendedName>
</protein>
<evidence type="ECO:0000256" key="4">
    <source>
        <dbReference type="PROSITE-ProRule" id="PRU00354"/>
    </source>
</evidence>
<evidence type="ECO:0000256" key="1">
    <source>
        <dbReference type="ARBA" id="ARBA00007867"/>
    </source>
</evidence>
<dbReference type="PANTHER" id="PTHR43317">
    <property type="entry name" value="THERMOSPERMINE SYNTHASE ACAULIS5"/>
    <property type="match status" value="1"/>
</dbReference>
<gene>
    <name evidence="6" type="ORF">GCM10007205_29310</name>
</gene>
<dbReference type="InterPro" id="IPR029063">
    <property type="entry name" value="SAM-dependent_MTases_sf"/>
</dbReference>
<evidence type="ECO:0000313" key="7">
    <source>
        <dbReference type="Proteomes" id="UP000620266"/>
    </source>
</evidence>
<organism evidence="6 7">
    <name type="scientific">Oxalicibacterium flavum</name>
    <dbReference type="NCBI Taxonomy" id="179467"/>
    <lineage>
        <taxon>Bacteria</taxon>
        <taxon>Pseudomonadati</taxon>
        <taxon>Pseudomonadota</taxon>
        <taxon>Betaproteobacteria</taxon>
        <taxon>Burkholderiales</taxon>
        <taxon>Oxalobacteraceae</taxon>
        <taxon>Oxalicibacterium</taxon>
    </lineage>
</organism>
<evidence type="ECO:0000256" key="3">
    <source>
        <dbReference type="ARBA" id="ARBA00023115"/>
    </source>
</evidence>
<sequence length="272" mass="29825">MDFFTPERFERLRTLTRGGRPFVFDDGDLRTLHFDEYVVQSAMRISDPYALVIPYTQAMTGFGVFQPQPAHVLMVGLGGGSLAKFCYRQLPHTRLTVLENDADVIALREQFMLPPDDARLRVLHADAADFIATQDNATAEVILLDGFDQEGGPPTLCSADFFVHCRRVLPEGGVLVANMADEENTIAGMVREAQAHFGLACIGWFKVGQENSHLLVAVKDSAAQEDGNGAHAAAVQAGLEHLRSEHGLQLVYPCPQLTPSERQLAANQPPAR</sequence>
<name>A0A8J2UQP2_9BURK</name>
<keyword evidence="2 4" id="KW-0808">Transferase</keyword>
<accession>A0A8J2UQP2</accession>
<comment type="similarity">
    <text evidence="1">Belongs to the spermidine/spermine synthase family.</text>
</comment>
<dbReference type="Proteomes" id="UP000620266">
    <property type="component" value="Unassembled WGS sequence"/>
</dbReference>
<reference evidence="6" key="1">
    <citation type="journal article" date="2014" name="Int. J. Syst. Evol. Microbiol.">
        <title>Complete genome sequence of Corynebacterium casei LMG S-19264T (=DSM 44701T), isolated from a smear-ripened cheese.</title>
        <authorList>
            <consortium name="US DOE Joint Genome Institute (JGI-PGF)"/>
            <person name="Walter F."/>
            <person name="Albersmeier A."/>
            <person name="Kalinowski J."/>
            <person name="Ruckert C."/>
        </authorList>
    </citation>
    <scope>NUCLEOTIDE SEQUENCE</scope>
    <source>
        <strain evidence="6">CCM 7086</strain>
    </source>
</reference>
<evidence type="ECO:0000256" key="2">
    <source>
        <dbReference type="ARBA" id="ARBA00022679"/>
    </source>
</evidence>
<dbReference type="GO" id="GO:0016740">
    <property type="term" value="F:transferase activity"/>
    <property type="evidence" value="ECO:0007669"/>
    <property type="project" value="UniProtKB-UniRule"/>
</dbReference>
<dbReference type="Gene3D" id="3.40.50.150">
    <property type="entry name" value="Vaccinia Virus protein VP39"/>
    <property type="match status" value="1"/>
</dbReference>
<dbReference type="InterPro" id="IPR030374">
    <property type="entry name" value="PABS"/>
</dbReference>
<proteinExistence type="inferred from homology"/>
<dbReference type="PANTHER" id="PTHR43317:SF1">
    <property type="entry name" value="THERMOSPERMINE SYNTHASE ACAULIS5"/>
    <property type="match status" value="1"/>
</dbReference>
<keyword evidence="3 4" id="KW-0620">Polyamine biosynthesis</keyword>